<accession>A0AA86N8A2</accession>
<evidence type="ECO:0000313" key="3">
    <source>
        <dbReference type="Proteomes" id="UP001642409"/>
    </source>
</evidence>
<sequence>MALSPMASAKRQHSSDNYIESAKISMLREKYGYSKAKSPILPFQQQFQDQQDHNLEAHIYSQIMLRQNSPSRLIRLPNIVREFKPTIDANSLKLSDEVKEIAKLCKQQSKNPRKRYYKLRYTKSIDIKELKEQQKNLNNEFLDIFDKVAQFEDKLTDVHDAESHRKNIQLIVVDEQAEKQLFLAEKQKRIADNIMHIKQIKENIEQIEDKQITNDTDKKDIEQFKNVCDKLNQARKGYGQALQQSANWFELDAVDTQWANLIVWGHYV</sequence>
<dbReference type="EMBL" id="CAXDID020000576">
    <property type="protein sequence ID" value="CAL6104012.1"/>
    <property type="molecule type" value="Genomic_DNA"/>
</dbReference>
<reference evidence="2 3" key="2">
    <citation type="submission" date="2024-07" db="EMBL/GenBank/DDBJ databases">
        <authorList>
            <person name="Akdeniz Z."/>
        </authorList>
    </citation>
    <scope>NUCLEOTIDE SEQUENCE [LARGE SCALE GENOMIC DNA]</scope>
</reference>
<comment type="caution">
    <text evidence="1">The sequence shown here is derived from an EMBL/GenBank/DDBJ whole genome shotgun (WGS) entry which is preliminary data.</text>
</comment>
<evidence type="ECO:0000313" key="2">
    <source>
        <dbReference type="EMBL" id="CAL6104012.1"/>
    </source>
</evidence>
<reference evidence="1" key="1">
    <citation type="submission" date="2023-06" db="EMBL/GenBank/DDBJ databases">
        <authorList>
            <person name="Kurt Z."/>
        </authorList>
    </citation>
    <scope>NUCLEOTIDE SEQUENCE</scope>
</reference>
<protein>
    <submittedName>
        <fullName evidence="2">Hypothetical_protein</fullName>
    </submittedName>
</protein>
<keyword evidence="3" id="KW-1185">Reference proteome</keyword>
<dbReference type="Proteomes" id="UP001642409">
    <property type="component" value="Unassembled WGS sequence"/>
</dbReference>
<name>A0AA86N8A2_9EUKA</name>
<evidence type="ECO:0000313" key="1">
    <source>
        <dbReference type="EMBL" id="CAI9914630.1"/>
    </source>
</evidence>
<dbReference type="AlphaFoldDB" id="A0AA86N8A2"/>
<proteinExistence type="predicted"/>
<organism evidence="1">
    <name type="scientific">Hexamita inflata</name>
    <dbReference type="NCBI Taxonomy" id="28002"/>
    <lineage>
        <taxon>Eukaryota</taxon>
        <taxon>Metamonada</taxon>
        <taxon>Diplomonadida</taxon>
        <taxon>Hexamitidae</taxon>
        <taxon>Hexamitinae</taxon>
        <taxon>Hexamita</taxon>
    </lineage>
</organism>
<dbReference type="EMBL" id="CATOUU010000055">
    <property type="protein sequence ID" value="CAI9914630.1"/>
    <property type="molecule type" value="Genomic_DNA"/>
</dbReference>
<gene>
    <name evidence="1" type="ORF">HINF_LOCUS2275</name>
    <name evidence="2" type="ORF">HINF_LOCUS72499</name>
</gene>